<evidence type="ECO:0000256" key="1">
    <source>
        <dbReference type="SAM" id="SignalP"/>
    </source>
</evidence>
<evidence type="ECO:0008006" key="4">
    <source>
        <dbReference type="Google" id="ProtNLM"/>
    </source>
</evidence>
<feature type="signal peptide" evidence="1">
    <location>
        <begin position="1"/>
        <end position="21"/>
    </location>
</feature>
<feature type="chain" id="PRO_5023042440" description="DUF4410 domain-containing protein" evidence="1">
    <location>
        <begin position="22"/>
        <end position="194"/>
    </location>
</feature>
<keyword evidence="3" id="KW-1185">Reference proteome</keyword>
<reference evidence="2 3" key="1">
    <citation type="submission" date="2019-07" db="EMBL/GenBank/DDBJ databases">
        <title>Litoreibacter alkalisoli sp. nov., isolated from saline-alkaline soil.</title>
        <authorList>
            <person name="Wang S."/>
            <person name="Xu L."/>
            <person name="Xing Y.-T."/>
            <person name="Sun J.-Q."/>
        </authorList>
    </citation>
    <scope>NUCLEOTIDE SEQUENCE [LARGE SCALE GENOMIC DNA]</scope>
    <source>
        <strain evidence="2 3">LN3S51</strain>
    </source>
</reference>
<sequence>MLKLLRLPAVLAFAAILSACGAPPEGFEDLEPLGDFRLGHNITVVDNPTMGALSRKVSDEEWETAMEDAVARQFSGFSGDRYYHIAIKVQGYVVAQPGIPVIAAPKSTLGLSVNIWDDAAGGKLLEEAKQIIVLESLSAGNIVSSGITKSRDEQVRELAENAAGEILEWLRDNPQWFDGSPNDVTPIAEPASGA</sequence>
<name>A0A5B8IS79_9RHOB</name>
<dbReference type="RefSeq" id="WP_146362760.1">
    <property type="nucleotide sequence ID" value="NZ_CP042261.1"/>
</dbReference>
<gene>
    <name evidence="2" type="ORF">FPZ52_00705</name>
</gene>
<dbReference type="PROSITE" id="PS51257">
    <property type="entry name" value="PROKAR_LIPOPROTEIN"/>
    <property type="match status" value="1"/>
</dbReference>
<evidence type="ECO:0000313" key="2">
    <source>
        <dbReference type="EMBL" id="QDY68283.1"/>
    </source>
</evidence>
<keyword evidence="1" id="KW-0732">Signal</keyword>
<evidence type="ECO:0000313" key="3">
    <source>
        <dbReference type="Proteomes" id="UP000318483"/>
    </source>
</evidence>
<dbReference type="AlphaFoldDB" id="A0A5B8IS79"/>
<dbReference type="KEGG" id="lit:FPZ52_00705"/>
<dbReference type="OrthoDB" id="7834608at2"/>
<accession>A0A5B8IS79</accession>
<organism evidence="2 3">
    <name type="scientific">Qingshengfaniella alkalisoli</name>
    <dbReference type="NCBI Taxonomy" id="2599296"/>
    <lineage>
        <taxon>Bacteria</taxon>
        <taxon>Pseudomonadati</taxon>
        <taxon>Pseudomonadota</taxon>
        <taxon>Alphaproteobacteria</taxon>
        <taxon>Rhodobacterales</taxon>
        <taxon>Paracoccaceae</taxon>
        <taxon>Qingshengfaniella</taxon>
    </lineage>
</organism>
<protein>
    <recommendedName>
        <fullName evidence="4">DUF4410 domain-containing protein</fullName>
    </recommendedName>
</protein>
<dbReference type="Proteomes" id="UP000318483">
    <property type="component" value="Chromosome"/>
</dbReference>
<proteinExistence type="predicted"/>
<dbReference type="EMBL" id="CP042261">
    <property type="protein sequence ID" value="QDY68283.1"/>
    <property type="molecule type" value="Genomic_DNA"/>
</dbReference>